<reference evidence="1 2" key="1">
    <citation type="submission" date="2019-04" db="EMBL/GenBank/DDBJ databases">
        <title>Friends and foes A comparative genomics studyof 23 Aspergillus species from section Flavi.</title>
        <authorList>
            <consortium name="DOE Joint Genome Institute"/>
            <person name="Kjaerbolling I."/>
            <person name="Vesth T."/>
            <person name="Frisvad J.C."/>
            <person name="Nybo J.L."/>
            <person name="Theobald S."/>
            <person name="Kildgaard S."/>
            <person name="Isbrandt T."/>
            <person name="Kuo A."/>
            <person name="Sato A."/>
            <person name="Lyhne E.K."/>
            <person name="Kogle M.E."/>
            <person name="Wiebenga A."/>
            <person name="Kun R.S."/>
            <person name="Lubbers R.J."/>
            <person name="Makela M.R."/>
            <person name="Barry K."/>
            <person name="Chovatia M."/>
            <person name="Clum A."/>
            <person name="Daum C."/>
            <person name="Haridas S."/>
            <person name="He G."/>
            <person name="LaButti K."/>
            <person name="Lipzen A."/>
            <person name="Mondo S."/>
            <person name="Riley R."/>
            <person name="Salamov A."/>
            <person name="Simmons B.A."/>
            <person name="Magnuson J.K."/>
            <person name="Henrissat B."/>
            <person name="Mortensen U.H."/>
            <person name="Larsen T.O."/>
            <person name="Devries R.P."/>
            <person name="Grigoriev I.V."/>
            <person name="Machida M."/>
            <person name="Baker S.E."/>
            <person name="Andersen M.R."/>
        </authorList>
    </citation>
    <scope>NUCLEOTIDE SEQUENCE [LARGE SCALE GENOMIC DNA]</scope>
    <source>
        <strain evidence="1 2">IBT 29228</strain>
    </source>
</reference>
<proteinExistence type="predicted"/>
<dbReference type="Gene3D" id="3.40.30.10">
    <property type="entry name" value="Glutaredoxin"/>
    <property type="match status" value="1"/>
</dbReference>
<dbReference type="Pfam" id="PF06999">
    <property type="entry name" value="Suc_Fer-like"/>
    <property type="match status" value="1"/>
</dbReference>
<dbReference type="SUPFAM" id="SSF52833">
    <property type="entry name" value="Thioredoxin-like"/>
    <property type="match status" value="1"/>
</dbReference>
<dbReference type="CDD" id="cd03062">
    <property type="entry name" value="TRX_Fd_Sucrase"/>
    <property type="match status" value="1"/>
</dbReference>
<dbReference type="AlphaFoldDB" id="A0A5N7ANL3"/>
<keyword evidence="2" id="KW-1185">Reference proteome</keyword>
<protein>
    <submittedName>
        <fullName evidence="1">Sucrase/ferredoxin-like-domain-containing protein</fullName>
    </submittedName>
</protein>
<sequence>MSRSLSATKFESLEYIFPTMVPKRDGEECRHDCANCTVKVDTTLPMYGHIKQFDAHVLVATGKAAWLGKVEEKGSLLEAFKSNEGKPQHRRIMVSASSLSPPESGDGEADSAKTTVFLLPSFTFVDGVAAGDVHHVIDTFIENPKQASRLSSRPCPHDYVVLLCSHQRRHARGGITAPLIKKELERHLCSYGLYRDLDDERAGGVGVYFVSHLGGHKFAANVLVYRKKERQRIWLERVRPEHCEGLVKYTILQGKDIRPGSQLRDGFDRIRGLTSW</sequence>
<dbReference type="PANTHER" id="PTHR31902:SF8">
    <property type="entry name" value="SUCRASE_FERREDOXIN DOMAIN-CONTAINING PROTEIN"/>
    <property type="match status" value="1"/>
</dbReference>
<dbReference type="EMBL" id="ML736427">
    <property type="protein sequence ID" value="KAE8371435.1"/>
    <property type="molecule type" value="Genomic_DNA"/>
</dbReference>
<dbReference type="InterPro" id="IPR036249">
    <property type="entry name" value="Thioredoxin-like_sf"/>
</dbReference>
<dbReference type="InterPro" id="IPR009737">
    <property type="entry name" value="Aim32/Apd1-like"/>
</dbReference>
<evidence type="ECO:0000313" key="2">
    <source>
        <dbReference type="Proteomes" id="UP000326198"/>
    </source>
</evidence>
<name>A0A5N7ANL3_9EURO</name>
<accession>A0A5N7ANL3</accession>
<dbReference type="Proteomes" id="UP000326198">
    <property type="component" value="Unassembled WGS sequence"/>
</dbReference>
<evidence type="ECO:0000313" key="1">
    <source>
        <dbReference type="EMBL" id="KAE8371435.1"/>
    </source>
</evidence>
<organism evidence="1 2">
    <name type="scientific">Aspergillus bertholletiae</name>
    <dbReference type="NCBI Taxonomy" id="1226010"/>
    <lineage>
        <taxon>Eukaryota</taxon>
        <taxon>Fungi</taxon>
        <taxon>Dikarya</taxon>
        <taxon>Ascomycota</taxon>
        <taxon>Pezizomycotina</taxon>
        <taxon>Eurotiomycetes</taxon>
        <taxon>Eurotiomycetidae</taxon>
        <taxon>Eurotiales</taxon>
        <taxon>Aspergillaceae</taxon>
        <taxon>Aspergillus</taxon>
        <taxon>Aspergillus subgen. Circumdati</taxon>
    </lineage>
</organism>
<dbReference type="PANTHER" id="PTHR31902">
    <property type="entry name" value="ACTIN PATCHES DISTAL PROTEIN 1"/>
    <property type="match status" value="1"/>
</dbReference>
<gene>
    <name evidence="1" type="ORF">BDV26DRAFT_286799</name>
</gene>
<dbReference type="OrthoDB" id="10253744at2759"/>